<feature type="domain" description="PLD phosphodiesterase" evidence="5">
    <location>
        <begin position="542"/>
        <end position="584"/>
    </location>
</feature>
<evidence type="ECO:0000313" key="7">
    <source>
        <dbReference type="Proteomes" id="UP001174934"/>
    </source>
</evidence>
<name>A0AA39WTF2_9PEZI</name>
<feature type="compositionally biased region" description="Polar residues" evidence="4">
    <location>
        <begin position="160"/>
        <end position="173"/>
    </location>
</feature>
<feature type="binding site" evidence="2">
    <location>
        <position position="549"/>
    </location>
    <ligand>
        <name>substrate</name>
    </ligand>
</feature>
<dbReference type="PROSITE" id="PS50035">
    <property type="entry name" value="PLD"/>
    <property type="match status" value="1"/>
</dbReference>
<evidence type="ECO:0000259" key="5">
    <source>
        <dbReference type="PROSITE" id="PS50035"/>
    </source>
</evidence>
<gene>
    <name evidence="6" type="ORF">B0T17DRAFT_617755</name>
</gene>
<comment type="caution">
    <text evidence="6">The sequence shown here is derived from an EMBL/GenBank/DDBJ whole genome shotgun (WGS) entry which is preliminary data.</text>
</comment>
<feature type="active site" description="Proton donor/acceptor" evidence="1">
    <location>
        <position position="547"/>
    </location>
</feature>
<feature type="site" description="Interaction with DNA" evidence="3">
    <location>
        <position position="581"/>
    </location>
</feature>
<dbReference type="CDD" id="cd09122">
    <property type="entry name" value="PLDc_Tdp1_1"/>
    <property type="match status" value="1"/>
</dbReference>
<feature type="compositionally biased region" description="Polar residues" evidence="4">
    <location>
        <begin position="473"/>
        <end position="482"/>
    </location>
</feature>
<sequence>MADSRASDINGEEDEDEALRLAIALSLGQDPTAPRSSGSGANEIDLTLIDDDGHDHRKTNPTASAVPKRPSVVDPTQTPAPAPAPLYGGLSALGLDRKKMEEERLARLNKRKASSDLGAAEMRPAQRQKASSATAPQPQPARPAPPKPLPQKEEEDDGSETASSREPSVSAPKQPSLPFLKGVVKKTWAAGQPRLGGDDIKIEEVLQRDKLELAVLSSYQWDEEWLLSKIDLPRTKVVLVAFATSEAQKSEMRLNVPRQCAGSLRFCFPPMHGPAGAMHSKLQLLKYDGYLRVVVPTGNLVPYDWGETGVMENMVFVIDLPKKVGQQMGGGGDNQQLTQFGEDLCRFLGAQGLDVNLIGSLRKYDWTETSRYAFVHSIAGSHFLATENGVAAATARTTGYCGLGRAVSALGLGMVGSEEGTIEMDIVCASIGAVNDSLLQALYYACQGDSGMKEYEMRTATGKGKGKGKGKGNSNSASTPAGDNSAAEAVKRHTRVYFPSLETVTQSRGGRNGAGTICLQSKWYEASTFPRAVLRDCKSTRKGLLMHSKVVYVRRQECRQQGEDKAQAHHGFAYVGSANLSESAWGRLVKDRATGTPKVTCRNWECGVVVPAAVVGLSPSSSRDGASVSGGVQKKESDGESWNVFRGRVPVPMELPGAVLSSQGAKKPWFFTEAG</sequence>
<evidence type="ECO:0000313" key="6">
    <source>
        <dbReference type="EMBL" id="KAK0621288.1"/>
    </source>
</evidence>
<evidence type="ECO:0000256" key="4">
    <source>
        <dbReference type="SAM" id="MobiDB-lite"/>
    </source>
</evidence>
<feature type="region of interest" description="Disordered" evidence="4">
    <location>
        <begin position="103"/>
        <end position="176"/>
    </location>
</feature>
<dbReference type="InterPro" id="IPR010347">
    <property type="entry name" value="Tdp1"/>
</dbReference>
<proteinExistence type="predicted"/>
<feature type="region of interest" description="Disordered" evidence="4">
    <location>
        <begin position="619"/>
        <end position="641"/>
    </location>
</feature>
<dbReference type="Proteomes" id="UP001174934">
    <property type="component" value="Unassembled WGS sequence"/>
</dbReference>
<accession>A0AA39WTF2</accession>
<dbReference type="PANTHER" id="PTHR12415:SF4">
    <property type="entry name" value="TYROSYL-DNA PHOSPHODIESTERASE DOMAIN-CONTAINING PROTEIN"/>
    <property type="match status" value="1"/>
</dbReference>
<dbReference type="EMBL" id="JAULSR010000004">
    <property type="protein sequence ID" value="KAK0621288.1"/>
    <property type="molecule type" value="Genomic_DNA"/>
</dbReference>
<feature type="binding site" evidence="2">
    <location>
        <position position="281"/>
    </location>
    <ligand>
        <name>substrate</name>
    </ligand>
</feature>
<keyword evidence="7" id="KW-1185">Reference proteome</keyword>
<dbReference type="SUPFAM" id="SSF56024">
    <property type="entry name" value="Phospholipase D/nuclease"/>
    <property type="match status" value="2"/>
</dbReference>
<protein>
    <submittedName>
        <fullName evidence="6">Tyrosyl-DNA phosphodiesterase-domain-containing protein</fullName>
    </submittedName>
</protein>
<dbReference type="GO" id="GO:0003690">
    <property type="term" value="F:double-stranded DNA binding"/>
    <property type="evidence" value="ECO:0007669"/>
    <property type="project" value="TreeGrafter"/>
</dbReference>
<feature type="region of interest" description="Disordered" evidence="4">
    <location>
        <begin position="460"/>
        <end position="486"/>
    </location>
</feature>
<evidence type="ECO:0000256" key="3">
    <source>
        <dbReference type="PIRSR" id="PIRSR610347-3"/>
    </source>
</evidence>
<dbReference type="InterPro" id="IPR001736">
    <property type="entry name" value="PLipase_D/transphosphatidylase"/>
</dbReference>
<dbReference type="AlphaFoldDB" id="A0AA39WTF2"/>
<reference evidence="6" key="1">
    <citation type="submission" date="2023-06" db="EMBL/GenBank/DDBJ databases">
        <title>Genome-scale phylogeny and comparative genomics of the fungal order Sordariales.</title>
        <authorList>
            <consortium name="Lawrence Berkeley National Laboratory"/>
            <person name="Hensen N."/>
            <person name="Bonometti L."/>
            <person name="Westerberg I."/>
            <person name="Brannstrom I.O."/>
            <person name="Guillou S."/>
            <person name="Cros-Aarteil S."/>
            <person name="Calhoun S."/>
            <person name="Haridas S."/>
            <person name="Kuo A."/>
            <person name="Mondo S."/>
            <person name="Pangilinan J."/>
            <person name="Riley R."/>
            <person name="LaButti K."/>
            <person name="Andreopoulos B."/>
            <person name="Lipzen A."/>
            <person name="Chen C."/>
            <person name="Yanf M."/>
            <person name="Daum C."/>
            <person name="Ng V."/>
            <person name="Clum A."/>
            <person name="Steindorff A."/>
            <person name="Ohm R."/>
            <person name="Martin F."/>
            <person name="Silar P."/>
            <person name="Natvig D."/>
            <person name="Lalanne C."/>
            <person name="Gautier V."/>
            <person name="Ament-velasquez S.L."/>
            <person name="Kruys A."/>
            <person name="Hutchinson M.I."/>
            <person name="Powell A.J."/>
            <person name="Barry K."/>
            <person name="Miller A.N."/>
            <person name="Grigoriev I.V."/>
            <person name="Debuchy R."/>
            <person name="Gladieux P."/>
            <person name="Thoren M.H."/>
            <person name="Johannesson H."/>
        </authorList>
    </citation>
    <scope>NUCLEOTIDE SEQUENCE</scope>
    <source>
        <strain evidence="6">SMH3391-2</strain>
    </source>
</reference>
<dbReference type="GO" id="GO:0006281">
    <property type="term" value="P:DNA repair"/>
    <property type="evidence" value="ECO:0007669"/>
    <property type="project" value="InterPro"/>
</dbReference>
<dbReference type="GO" id="GO:0003697">
    <property type="term" value="F:single-stranded DNA binding"/>
    <property type="evidence" value="ECO:0007669"/>
    <property type="project" value="TreeGrafter"/>
</dbReference>
<dbReference type="PANTHER" id="PTHR12415">
    <property type="entry name" value="TYROSYL-DNA PHOSPHODIESTERASE 1"/>
    <property type="match status" value="1"/>
</dbReference>
<evidence type="ECO:0000256" key="1">
    <source>
        <dbReference type="PIRSR" id="PIRSR610347-1"/>
    </source>
</evidence>
<evidence type="ECO:0000256" key="2">
    <source>
        <dbReference type="PIRSR" id="PIRSR610347-2"/>
    </source>
</evidence>
<dbReference type="GO" id="GO:0017005">
    <property type="term" value="F:3'-tyrosyl-DNA phosphodiesterase activity"/>
    <property type="evidence" value="ECO:0007669"/>
    <property type="project" value="TreeGrafter"/>
</dbReference>
<dbReference type="GO" id="GO:0005634">
    <property type="term" value="C:nucleus"/>
    <property type="evidence" value="ECO:0007669"/>
    <property type="project" value="InterPro"/>
</dbReference>
<dbReference type="Pfam" id="PF06087">
    <property type="entry name" value="Tyr-DNA_phospho"/>
    <property type="match status" value="1"/>
</dbReference>
<feature type="compositionally biased region" description="Pro residues" evidence="4">
    <location>
        <begin position="137"/>
        <end position="149"/>
    </location>
</feature>
<organism evidence="6 7">
    <name type="scientific">Bombardia bombarda</name>
    <dbReference type="NCBI Taxonomy" id="252184"/>
    <lineage>
        <taxon>Eukaryota</taxon>
        <taxon>Fungi</taxon>
        <taxon>Dikarya</taxon>
        <taxon>Ascomycota</taxon>
        <taxon>Pezizomycotina</taxon>
        <taxon>Sordariomycetes</taxon>
        <taxon>Sordariomycetidae</taxon>
        <taxon>Sordariales</taxon>
        <taxon>Lasiosphaeriaceae</taxon>
        <taxon>Bombardia</taxon>
    </lineage>
</organism>
<feature type="active site" description="Nucleophile" evidence="1">
    <location>
        <position position="279"/>
    </location>
</feature>
<dbReference type="Gene3D" id="3.30.870.10">
    <property type="entry name" value="Endonuclease Chain A"/>
    <property type="match status" value="2"/>
</dbReference>
<feature type="region of interest" description="Disordered" evidence="4">
    <location>
        <begin position="28"/>
        <end position="90"/>
    </location>
</feature>